<reference evidence="1 2" key="1">
    <citation type="submission" date="2016-01" db="EMBL/GenBank/DDBJ databases">
        <title>The new phylogeny of the genus Mycobacterium.</title>
        <authorList>
            <person name="Tarcisio F."/>
            <person name="Conor M."/>
            <person name="Antonella G."/>
            <person name="Elisabetta G."/>
            <person name="Giulia F.S."/>
            <person name="Sara T."/>
            <person name="Anna F."/>
            <person name="Clotilde B."/>
            <person name="Roberto B."/>
            <person name="Veronica D.S."/>
            <person name="Fabio R."/>
            <person name="Monica P."/>
            <person name="Olivier J."/>
            <person name="Enrico T."/>
            <person name="Nicola S."/>
        </authorList>
    </citation>
    <scope>NUCLEOTIDE SEQUENCE [LARGE SCALE GENOMIC DNA]</scope>
    <source>
        <strain evidence="1 2">DSM 45541</strain>
    </source>
</reference>
<gene>
    <name evidence="1" type="ORF">AWC12_18865</name>
</gene>
<name>A0A1X1WIN5_MYCIR</name>
<dbReference type="AlphaFoldDB" id="A0A1X1WIN5"/>
<dbReference type="EMBL" id="LQPC01000036">
    <property type="protein sequence ID" value="ORV86352.1"/>
    <property type="molecule type" value="Genomic_DNA"/>
</dbReference>
<evidence type="ECO:0000313" key="2">
    <source>
        <dbReference type="Proteomes" id="UP000193622"/>
    </source>
</evidence>
<evidence type="ECO:0000313" key="1">
    <source>
        <dbReference type="EMBL" id="ORV86352.1"/>
    </source>
</evidence>
<dbReference type="Proteomes" id="UP000193622">
    <property type="component" value="Unassembled WGS sequence"/>
</dbReference>
<accession>A0A1X1WIN5</accession>
<proteinExistence type="predicted"/>
<protein>
    <submittedName>
        <fullName evidence="1">Uncharacterized protein</fullName>
    </submittedName>
</protein>
<comment type="caution">
    <text evidence="1">The sequence shown here is derived from an EMBL/GenBank/DDBJ whole genome shotgun (WGS) entry which is preliminary data.</text>
</comment>
<organism evidence="1 2">
    <name type="scientific">Mycolicibacterium iranicum</name>
    <name type="common">Mycobacterium iranicum</name>
    <dbReference type="NCBI Taxonomy" id="912594"/>
    <lineage>
        <taxon>Bacteria</taxon>
        <taxon>Bacillati</taxon>
        <taxon>Actinomycetota</taxon>
        <taxon>Actinomycetes</taxon>
        <taxon>Mycobacteriales</taxon>
        <taxon>Mycobacteriaceae</taxon>
        <taxon>Mycolicibacterium</taxon>
    </lineage>
</organism>
<sequence>MPAPLLLAGLLALLLAAGGFGAGRGGPLVTLLHGRLLLFRCPLGLRSTAWQARTNRTGR</sequence>